<protein>
    <submittedName>
        <fullName evidence="10">Branched-chain amino acid ABC transporter permease</fullName>
    </submittedName>
</protein>
<dbReference type="PANTHER" id="PTHR11795:SF450">
    <property type="entry name" value="ABC TRANSPORTER PERMEASE PROTEIN"/>
    <property type="match status" value="1"/>
</dbReference>
<evidence type="ECO:0000256" key="2">
    <source>
        <dbReference type="ARBA" id="ARBA00022448"/>
    </source>
</evidence>
<feature type="transmembrane region" description="Helical" evidence="9">
    <location>
        <begin position="60"/>
        <end position="81"/>
    </location>
</feature>
<dbReference type="Pfam" id="PF02653">
    <property type="entry name" value="BPD_transp_2"/>
    <property type="match status" value="1"/>
</dbReference>
<evidence type="ECO:0000313" key="10">
    <source>
        <dbReference type="EMBL" id="MDM9558449.1"/>
    </source>
</evidence>
<keyword evidence="6 9" id="KW-1133">Transmembrane helix</keyword>
<feature type="transmembrane region" description="Helical" evidence="9">
    <location>
        <begin position="93"/>
        <end position="115"/>
    </location>
</feature>
<feature type="transmembrane region" description="Helical" evidence="9">
    <location>
        <begin position="224"/>
        <end position="250"/>
    </location>
</feature>
<feature type="transmembrane region" description="Helical" evidence="9">
    <location>
        <begin position="257"/>
        <end position="280"/>
    </location>
</feature>
<feature type="transmembrane region" description="Helical" evidence="9">
    <location>
        <begin position="6"/>
        <end position="27"/>
    </location>
</feature>
<dbReference type="RefSeq" id="WP_289784550.1">
    <property type="nucleotide sequence ID" value="NZ_JAUDJE010000003.1"/>
</dbReference>
<feature type="transmembrane region" description="Helical" evidence="9">
    <location>
        <begin position="34"/>
        <end position="54"/>
    </location>
</feature>
<dbReference type="InterPro" id="IPR052157">
    <property type="entry name" value="BCAA_transport_permease"/>
</dbReference>
<sequence length="294" mass="30602">MDFFIQMLVSGLSVGAVYALVGLGLNLTFWTTRVLNFGQGSVLMAGAMLTAVMVGTGVNVFLAVGTSLAVTAFILWVVEWVGVRPLRRFSGSMGWVVSTLGIGILLQGVASWLFGTQAVAFPDVLFSSADTVEFMGAYISLQYIAVFVISVLIVGLMELFLRRSIWGYGVRAVAHDRDLAALMGIPVSRVVVLSFLASGVLAGIAGILVSQVSGTVDPNFGLHLLILAFVAAVVGGMGSAAGSLVGGLALGVMEKLVGGYISPAAAEVVAFVLLIGVLTIRPQGLFGKRETVKV</sequence>
<keyword evidence="4 9" id="KW-0812">Transmembrane</keyword>
<keyword evidence="7 9" id="KW-0472">Membrane</keyword>
<comment type="caution">
    <text evidence="10">The sequence shown here is derived from an EMBL/GenBank/DDBJ whole genome shotgun (WGS) entry which is preliminary data.</text>
</comment>
<comment type="similarity">
    <text evidence="8">Belongs to the binding-protein-dependent transport system permease family. LivHM subfamily.</text>
</comment>
<evidence type="ECO:0000256" key="3">
    <source>
        <dbReference type="ARBA" id="ARBA00022475"/>
    </source>
</evidence>
<dbReference type="CDD" id="cd06582">
    <property type="entry name" value="TM_PBP1_LivH_like"/>
    <property type="match status" value="1"/>
</dbReference>
<name>A0ABT7VZT0_9BORD</name>
<reference evidence="10" key="1">
    <citation type="submission" date="2023-06" db="EMBL/GenBank/DDBJ databases">
        <title>full genome analysis of Phenantherene degrader P3.</title>
        <authorList>
            <person name="Akbar A."/>
            <person name="Rahmeh R."/>
            <person name="Kishk M."/>
        </authorList>
    </citation>
    <scope>NUCLEOTIDE SEQUENCE</scope>
    <source>
        <strain evidence="10">P3</strain>
    </source>
</reference>
<gene>
    <name evidence="10" type="ORF">QUC21_05370</name>
</gene>
<proteinExistence type="inferred from homology"/>
<keyword evidence="3" id="KW-1003">Cell membrane</keyword>
<feature type="transmembrane region" description="Helical" evidence="9">
    <location>
        <begin position="190"/>
        <end position="212"/>
    </location>
</feature>
<evidence type="ECO:0000256" key="7">
    <source>
        <dbReference type="ARBA" id="ARBA00023136"/>
    </source>
</evidence>
<comment type="subcellular location">
    <subcellularLocation>
        <location evidence="1">Cell membrane</location>
        <topology evidence="1">Multi-pass membrane protein</topology>
    </subcellularLocation>
</comment>
<evidence type="ECO:0000256" key="8">
    <source>
        <dbReference type="ARBA" id="ARBA00037998"/>
    </source>
</evidence>
<evidence type="ECO:0000256" key="9">
    <source>
        <dbReference type="SAM" id="Phobius"/>
    </source>
</evidence>
<dbReference type="Proteomes" id="UP001175604">
    <property type="component" value="Unassembled WGS sequence"/>
</dbReference>
<organism evidence="10 11">
    <name type="scientific">Bordetella petrii</name>
    <dbReference type="NCBI Taxonomy" id="94624"/>
    <lineage>
        <taxon>Bacteria</taxon>
        <taxon>Pseudomonadati</taxon>
        <taxon>Pseudomonadota</taxon>
        <taxon>Betaproteobacteria</taxon>
        <taxon>Burkholderiales</taxon>
        <taxon>Alcaligenaceae</taxon>
        <taxon>Bordetella</taxon>
    </lineage>
</organism>
<keyword evidence="2" id="KW-0813">Transport</keyword>
<feature type="transmembrane region" description="Helical" evidence="9">
    <location>
        <begin position="135"/>
        <end position="161"/>
    </location>
</feature>
<evidence type="ECO:0000256" key="1">
    <source>
        <dbReference type="ARBA" id="ARBA00004651"/>
    </source>
</evidence>
<evidence type="ECO:0000256" key="6">
    <source>
        <dbReference type="ARBA" id="ARBA00022989"/>
    </source>
</evidence>
<dbReference type="InterPro" id="IPR001851">
    <property type="entry name" value="ABC_transp_permease"/>
</dbReference>
<evidence type="ECO:0000256" key="5">
    <source>
        <dbReference type="ARBA" id="ARBA00022970"/>
    </source>
</evidence>
<dbReference type="EMBL" id="JAUDJE010000003">
    <property type="protein sequence ID" value="MDM9558449.1"/>
    <property type="molecule type" value="Genomic_DNA"/>
</dbReference>
<dbReference type="PANTHER" id="PTHR11795">
    <property type="entry name" value="BRANCHED-CHAIN AMINO ACID TRANSPORT SYSTEM PERMEASE PROTEIN LIVH"/>
    <property type="match status" value="1"/>
</dbReference>
<keyword evidence="5" id="KW-0029">Amino-acid transport</keyword>
<keyword evidence="11" id="KW-1185">Reference proteome</keyword>
<accession>A0ABT7VZT0</accession>
<evidence type="ECO:0000313" key="11">
    <source>
        <dbReference type="Proteomes" id="UP001175604"/>
    </source>
</evidence>
<evidence type="ECO:0000256" key="4">
    <source>
        <dbReference type="ARBA" id="ARBA00022692"/>
    </source>
</evidence>